<dbReference type="OrthoDB" id="7788983at2759"/>
<dbReference type="PANTHER" id="PTHR11269">
    <property type="entry name" value="PERIOD CIRCADIAN PROTEIN"/>
    <property type="match status" value="1"/>
</dbReference>
<evidence type="ECO:0000256" key="1">
    <source>
        <dbReference type="ARBA" id="ARBA00004123"/>
    </source>
</evidence>
<dbReference type="PANTHER" id="PTHR11269:SF16">
    <property type="entry name" value="PERIOD CIRCADIAN PROTEIN"/>
    <property type="match status" value="1"/>
</dbReference>
<feature type="region of interest" description="Disordered" evidence="7">
    <location>
        <begin position="1"/>
        <end position="25"/>
    </location>
</feature>
<dbReference type="InterPro" id="IPR035965">
    <property type="entry name" value="PAS-like_dom_sf"/>
</dbReference>
<dbReference type="GO" id="GO:0032922">
    <property type="term" value="P:circadian regulation of gene expression"/>
    <property type="evidence" value="ECO:0007669"/>
    <property type="project" value="TreeGrafter"/>
</dbReference>
<sequence>MEESKSSTVKQAQAGDDSGYSCTSTQSKYSVKSCHSQSASSGDSCFEERMSTTLETTQNGKTISTLHSKSSEKKNEILLRNVSSLETSNNQESNNNNSKSEQINLTTFEPQLDQLFNDNDKLKKPSSAFKMDLDEASNLNNTNRENHDQNNASFLQLTTLYEPYCDYIHINDLSSNPCDKSTISNMASKIELNEKQMQLEEIIESDEVPEESFGAIVSMNDGLIINTSSSIHKSMGYPKDMWKRRPFTDFIHPKDSIAFTNYVTSILKDPCVISRQDDSSNVTFLKSKNNDGFYCNMRKYKCLNTGYSISPKKYLYQVCKLTITFKDLSDSSVSPTLIKTIQVSQPQLILIIKAQLIHSAYTYPEEKKENPLIFITKYNTLFEWCYVDQLIISYLGYLPQNIIGTSIFNYYNKDDLTTIKEIHENMIKSKSVPFKGKPYWFKCQNGDFALVQTEWSNFVNPWSGIVEFVIGKHQVIQGPINPDVTIPVDNVTSEANVLENKKKLELNEDINKTLNKNINKVIEIPHQKNQTTDLKTNVKQQISQKFKDMALFMNSLVDGIDPSACISLKVEVQPETCGSFSDHNSVMLGEISPHHNYERKSSSGTSPSYTQLNYNDNIQRFFKSNLKSSSSEDMKTEIYSTEITTEDEVTPIDIDTDNVKKELCPLHQNVTPYSSINENQMSTGYYSEQNLNHNHQQPLTQKMLLRHTKKMEDDLVKQHKNNANKIKSCKKHLPDGTIDNPDTPHGLKRCNSSLYENKPHKLTKRKHAVNNNNVTDVITETQKSEDNTASIPVITKTKIWPPCQITRDSQTTFDLPRPPTLPNQVLSYNIPYGDNVMPVKHNEYENTCGLMDPYHQNQEPLSSQLQPMPLYATIPVINHIPQNSHIVQPYLHYHNQLLLPQPSQDIQYENQMEQNKTPIAISNKFHQVNQDEFITSSDSECKKEIGSFKSSSGWVHEDSSVYSSSLRDKTDSSEKEFQEYSWTHQFIKKQPFWMEDVVSTPDLIYRYQIECKNIDEVLQKDINTLNTLSQPLLVNEQLKQLYTELDMHGDTKPSYFEDSTSSSSGDDCLISIGKHKKRKTDFFRKAMIHEENAPFPPSKSPQLNYSMSSNNKQSTA</sequence>
<dbReference type="EMBL" id="CABPRJ010001446">
    <property type="protein sequence ID" value="VVC37380.1"/>
    <property type="molecule type" value="Genomic_DNA"/>
</dbReference>
<dbReference type="Gene3D" id="3.30.450.20">
    <property type="entry name" value="PAS domain"/>
    <property type="match status" value="2"/>
</dbReference>
<evidence type="ECO:0000313" key="9">
    <source>
        <dbReference type="EMBL" id="VVC37380.1"/>
    </source>
</evidence>
<reference evidence="9 10" key="1">
    <citation type="submission" date="2019-08" db="EMBL/GenBank/DDBJ databases">
        <authorList>
            <person name="Alioto T."/>
            <person name="Alioto T."/>
            <person name="Gomez Garrido J."/>
        </authorList>
    </citation>
    <scope>NUCLEOTIDE SEQUENCE [LARGE SCALE GENOMIC DNA]</scope>
</reference>
<dbReference type="InterPro" id="IPR050760">
    <property type="entry name" value="Period_circadian_regulator"/>
</dbReference>
<evidence type="ECO:0000256" key="3">
    <source>
        <dbReference type="ARBA" id="ARBA00022737"/>
    </source>
</evidence>
<feature type="domain" description="PAS" evidence="8">
    <location>
        <begin position="386"/>
        <end position="430"/>
    </location>
</feature>
<dbReference type="SUPFAM" id="SSF55785">
    <property type="entry name" value="PYP-like sensor domain (PAS domain)"/>
    <property type="match status" value="1"/>
</dbReference>
<gene>
    <name evidence="9" type="ORF">CINCED_3A013027</name>
</gene>
<dbReference type="InterPro" id="IPR000014">
    <property type="entry name" value="PAS"/>
</dbReference>
<evidence type="ECO:0000256" key="2">
    <source>
        <dbReference type="ARBA" id="ARBA00022553"/>
    </source>
</evidence>
<feature type="compositionally biased region" description="Polar residues" evidence="7">
    <location>
        <begin position="1"/>
        <end position="11"/>
    </location>
</feature>
<keyword evidence="3" id="KW-0677">Repeat</keyword>
<feature type="region of interest" description="Disordered" evidence="7">
    <location>
        <begin position="1090"/>
        <end position="1116"/>
    </location>
</feature>
<keyword evidence="10" id="KW-1185">Reference proteome</keyword>
<feature type="compositionally biased region" description="Polar residues" evidence="7">
    <location>
        <begin position="56"/>
        <end position="68"/>
    </location>
</feature>
<dbReference type="GO" id="GO:0000122">
    <property type="term" value="P:negative regulation of transcription by RNA polymerase II"/>
    <property type="evidence" value="ECO:0007669"/>
    <property type="project" value="TreeGrafter"/>
</dbReference>
<comment type="subcellular location">
    <subcellularLocation>
        <location evidence="1">Nucleus</location>
    </subcellularLocation>
</comment>
<evidence type="ECO:0000256" key="6">
    <source>
        <dbReference type="ARBA" id="ARBA00040849"/>
    </source>
</evidence>
<evidence type="ECO:0000256" key="7">
    <source>
        <dbReference type="SAM" id="MobiDB-lite"/>
    </source>
</evidence>
<dbReference type="SMART" id="SM00091">
    <property type="entry name" value="PAS"/>
    <property type="match status" value="2"/>
</dbReference>
<proteinExistence type="predicted"/>
<evidence type="ECO:0000259" key="8">
    <source>
        <dbReference type="PROSITE" id="PS50112"/>
    </source>
</evidence>
<keyword evidence="5" id="KW-0539">Nucleus</keyword>
<dbReference type="CDD" id="cd00130">
    <property type="entry name" value="PAS"/>
    <property type="match status" value="1"/>
</dbReference>
<dbReference type="Pfam" id="PF12114">
    <property type="entry name" value="Period_C"/>
    <property type="match status" value="1"/>
</dbReference>
<dbReference type="GO" id="GO:0005634">
    <property type="term" value="C:nucleus"/>
    <property type="evidence" value="ECO:0007669"/>
    <property type="project" value="UniProtKB-SubCell"/>
</dbReference>
<dbReference type="GO" id="GO:0000976">
    <property type="term" value="F:transcription cis-regulatory region binding"/>
    <property type="evidence" value="ECO:0007669"/>
    <property type="project" value="TreeGrafter"/>
</dbReference>
<protein>
    <recommendedName>
        <fullName evidence="6">Period circadian protein</fullName>
    </recommendedName>
</protein>
<dbReference type="GO" id="GO:0043153">
    <property type="term" value="P:entrainment of circadian clock by photoperiod"/>
    <property type="evidence" value="ECO:0007669"/>
    <property type="project" value="TreeGrafter"/>
</dbReference>
<dbReference type="GO" id="GO:0005737">
    <property type="term" value="C:cytoplasm"/>
    <property type="evidence" value="ECO:0007669"/>
    <property type="project" value="TreeGrafter"/>
</dbReference>
<dbReference type="InterPro" id="IPR022728">
    <property type="entry name" value="Period_circadian-like_C"/>
</dbReference>
<dbReference type="Pfam" id="PF14598">
    <property type="entry name" value="PAS_11"/>
    <property type="match status" value="1"/>
</dbReference>
<keyword evidence="2" id="KW-0597">Phosphoprotein</keyword>
<dbReference type="Proteomes" id="UP000325440">
    <property type="component" value="Unassembled WGS sequence"/>
</dbReference>
<accession>A0A5E4MYF2</accession>
<organism evidence="9 10">
    <name type="scientific">Cinara cedri</name>
    <dbReference type="NCBI Taxonomy" id="506608"/>
    <lineage>
        <taxon>Eukaryota</taxon>
        <taxon>Metazoa</taxon>
        <taxon>Ecdysozoa</taxon>
        <taxon>Arthropoda</taxon>
        <taxon>Hexapoda</taxon>
        <taxon>Insecta</taxon>
        <taxon>Pterygota</taxon>
        <taxon>Neoptera</taxon>
        <taxon>Paraneoptera</taxon>
        <taxon>Hemiptera</taxon>
        <taxon>Sternorrhyncha</taxon>
        <taxon>Aphidomorpha</taxon>
        <taxon>Aphidoidea</taxon>
        <taxon>Aphididae</taxon>
        <taxon>Lachninae</taxon>
        <taxon>Cinara</taxon>
    </lineage>
</organism>
<dbReference type="AlphaFoldDB" id="A0A5E4MYF2"/>
<name>A0A5E4MYF2_9HEMI</name>
<dbReference type="GO" id="GO:0001222">
    <property type="term" value="F:transcription corepressor binding"/>
    <property type="evidence" value="ECO:0007669"/>
    <property type="project" value="TreeGrafter"/>
</dbReference>
<keyword evidence="4" id="KW-0090">Biological rhythms</keyword>
<evidence type="ECO:0000313" key="10">
    <source>
        <dbReference type="Proteomes" id="UP000325440"/>
    </source>
</evidence>
<dbReference type="PROSITE" id="PS50112">
    <property type="entry name" value="PAS"/>
    <property type="match status" value="1"/>
</dbReference>
<feature type="region of interest" description="Disordered" evidence="7">
    <location>
        <begin position="56"/>
        <end position="75"/>
    </location>
</feature>
<evidence type="ECO:0000256" key="4">
    <source>
        <dbReference type="ARBA" id="ARBA00023108"/>
    </source>
</evidence>
<feature type="compositionally biased region" description="Polar residues" evidence="7">
    <location>
        <begin position="1100"/>
        <end position="1116"/>
    </location>
</feature>
<evidence type="ECO:0000256" key="5">
    <source>
        <dbReference type="ARBA" id="ARBA00023242"/>
    </source>
</evidence>